<feature type="transmembrane region" description="Helical" evidence="9">
    <location>
        <begin position="90"/>
        <end position="112"/>
    </location>
</feature>
<accession>A0ABM7SBS3</accession>
<dbReference type="EMBL" id="AP024814">
    <property type="protein sequence ID" value="BCZ17490.1"/>
    <property type="molecule type" value="Genomic_DNA"/>
</dbReference>
<feature type="transmembrane region" description="Helical" evidence="9">
    <location>
        <begin position="179"/>
        <end position="204"/>
    </location>
</feature>
<evidence type="ECO:0000256" key="9">
    <source>
        <dbReference type="SAM" id="Phobius"/>
    </source>
</evidence>
<comment type="subcellular location">
    <subcellularLocation>
        <location evidence="1">Cell inner membrane</location>
        <topology evidence="1">Multi-pass membrane protein</topology>
    </subcellularLocation>
</comment>
<keyword evidence="3" id="KW-1003">Cell membrane</keyword>
<feature type="transmembrane region" description="Helical" evidence="9">
    <location>
        <begin position="57"/>
        <end position="78"/>
    </location>
</feature>
<evidence type="ECO:0008006" key="12">
    <source>
        <dbReference type="Google" id="ProtNLM"/>
    </source>
</evidence>
<keyword evidence="2" id="KW-0813">Transport</keyword>
<proteinExistence type="inferred from homology"/>
<keyword evidence="5 9" id="KW-0812">Transmembrane</keyword>
<keyword evidence="7 9" id="KW-0472">Membrane</keyword>
<dbReference type="PANTHER" id="PTHR30574">
    <property type="entry name" value="INNER MEMBRANE PROTEIN YEDE"/>
    <property type="match status" value="1"/>
</dbReference>
<dbReference type="Pfam" id="PF04143">
    <property type="entry name" value="Sulf_transp"/>
    <property type="match status" value="1"/>
</dbReference>
<feature type="transmembrane region" description="Helical" evidence="9">
    <location>
        <begin position="242"/>
        <end position="262"/>
    </location>
</feature>
<evidence type="ECO:0000256" key="1">
    <source>
        <dbReference type="ARBA" id="ARBA00004429"/>
    </source>
</evidence>
<dbReference type="PANTHER" id="PTHR30574:SF1">
    <property type="entry name" value="SULPHUR TRANSPORT DOMAIN-CONTAINING PROTEIN"/>
    <property type="match status" value="1"/>
</dbReference>
<organism evidence="10 11">
    <name type="scientific">Helicobacter gastrocanis</name>
    <dbReference type="NCBI Taxonomy" id="2849641"/>
    <lineage>
        <taxon>Bacteria</taxon>
        <taxon>Pseudomonadati</taxon>
        <taxon>Campylobacterota</taxon>
        <taxon>Epsilonproteobacteria</taxon>
        <taxon>Campylobacterales</taxon>
        <taxon>Helicobacteraceae</taxon>
        <taxon>Helicobacter</taxon>
    </lineage>
</organism>
<evidence type="ECO:0000256" key="2">
    <source>
        <dbReference type="ARBA" id="ARBA00022448"/>
    </source>
</evidence>
<feature type="transmembrane region" description="Helical" evidence="9">
    <location>
        <begin position="118"/>
        <end position="135"/>
    </location>
</feature>
<gene>
    <name evidence="10" type="ORF">NHP190003_07720</name>
</gene>
<comment type="similarity">
    <text evidence="8">Belongs to the TsuA/YedE (TC 9.B.102) family.</text>
</comment>
<keyword evidence="11" id="KW-1185">Reference proteome</keyword>
<dbReference type="Proteomes" id="UP000826775">
    <property type="component" value="Chromosome"/>
</dbReference>
<sequence>MASVFYFGVVGTYWAVTGEFTRWSGALLGWLGVDTAHLGYFKIIGLKGSILERIDGVMVLGMFLGMLGAAGLAGRIGFNLPTKAQMGRALFGGLLAGLGARLGLGCNLASFLTGIPQFSLHAWFFTLATLLGMGLAFKHLPLSCSQVVRQKPPKILNHALALCAFAGFMGLAWHLHHKLFYALCFGAFFGFVIAKGQVCFTTAFRHLFVQRQSAQVVALVWAMAVGSVGVFVYLQSGHSAKIMWASPGIALGGCSLGWGLCWQGV</sequence>
<evidence type="ECO:0000256" key="7">
    <source>
        <dbReference type="ARBA" id="ARBA00023136"/>
    </source>
</evidence>
<evidence type="ECO:0000313" key="11">
    <source>
        <dbReference type="Proteomes" id="UP000826775"/>
    </source>
</evidence>
<name>A0ABM7SBS3_9HELI</name>
<evidence type="ECO:0000256" key="3">
    <source>
        <dbReference type="ARBA" id="ARBA00022475"/>
    </source>
</evidence>
<evidence type="ECO:0000256" key="6">
    <source>
        <dbReference type="ARBA" id="ARBA00022989"/>
    </source>
</evidence>
<dbReference type="InterPro" id="IPR007272">
    <property type="entry name" value="Sulf_transp_TsuA/YedE"/>
</dbReference>
<evidence type="ECO:0000313" key="10">
    <source>
        <dbReference type="EMBL" id="BCZ17490.1"/>
    </source>
</evidence>
<keyword evidence="4" id="KW-0997">Cell inner membrane</keyword>
<feature type="transmembrane region" description="Helical" evidence="9">
    <location>
        <begin position="216"/>
        <end position="236"/>
    </location>
</feature>
<evidence type="ECO:0000256" key="8">
    <source>
        <dbReference type="ARBA" id="ARBA00035655"/>
    </source>
</evidence>
<protein>
    <recommendedName>
        <fullName evidence="12">Inner membrane protein</fullName>
    </recommendedName>
</protein>
<keyword evidence="6 9" id="KW-1133">Transmembrane helix</keyword>
<reference evidence="10 11" key="1">
    <citation type="submission" date="2021-07" db="EMBL/GenBank/DDBJ databases">
        <title>Novel Helicobacter sp. Isolated from a dog.</title>
        <authorList>
            <person name="Rimbara E."/>
            <person name="Suzuki M."/>
        </authorList>
    </citation>
    <scope>NUCLEOTIDE SEQUENCE [LARGE SCALE GENOMIC DNA]</scope>
    <source>
        <strain evidence="11">NHP19-003</strain>
    </source>
</reference>
<evidence type="ECO:0000256" key="4">
    <source>
        <dbReference type="ARBA" id="ARBA00022519"/>
    </source>
</evidence>
<feature type="transmembrane region" description="Helical" evidence="9">
    <location>
        <begin position="155"/>
        <end position="173"/>
    </location>
</feature>
<evidence type="ECO:0000256" key="5">
    <source>
        <dbReference type="ARBA" id="ARBA00022692"/>
    </source>
</evidence>